<gene>
    <name evidence="5" type="ORF">HYDPIDRAFT_100554</name>
</gene>
<dbReference type="GO" id="GO:0019783">
    <property type="term" value="F:ubiquitin-like protein peptidase activity"/>
    <property type="evidence" value="ECO:0007669"/>
    <property type="project" value="UniProtKB-ARBA"/>
</dbReference>
<dbReference type="Pfam" id="PF02902">
    <property type="entry name" value="Peptidase_C48"/>
    <property type="match status" value="1"/>
</dbReference>
<organism evidence="5 6">
    <name type="scientific">Hydnomerulius pinastri MD-312</name>
    <dbReference type="NCBI Taxonomy" id="994086"/>
    <lineage>
        <taxon>Eukaryota</taxon>
        <taxon>Fungi</taxon>
        <taxon>Dikarya</taxon>
        <taxon>Basidiomycota</taxon>
        <taxon>Agaricomycotina</taxon>
        <taxon>Agaricomycetes</taxon>
        <taxon>Agaricomycetidae</taxon>
        <taxon>Boletales</taxon>
        <taxon>Boletales incertae sedis</taxon>
        <taxon>Leucogyrophana</taxon>
    </lineage>
</organism>
<evidence type="ECO:0000313" key="5">
    <source>
        <dbReference type="EMBL" id="KIJ59526.1"/>
    </source>
</evidence>
<evidence type="ECO:0000313" key="6">
    <source>
        <dbReference type="Proteomes" id="UP000053820"/>
    </source>
</evidence>
<feature type="domain" description="Ubiquitin-like protease family profile" evidence="4">
    <location>
        <begin position="4"/>
        <end position="56"/>
    </location>
</feature>
<keyword evidence="3" id="KW-0378">Hydrolase</keyword>
<comment type="similarity">
    <text evidence="1">Belongs to the peptidase C48 family.</text>
</comment>
<dbReference type="SUPFAM" id="SSF54001">
    <property type="entry name" value="Cysteine proteinases"/>
    <property type="match status" value="1"/>
</dbReference>
<dbReference type="OrthoDB" id="2976051at2759"/>
<evidence type="ECO:0000256" key="3">
    <source>
        <dbReference type="ARBA" id="ARBA00022801"/>
    </source>
</evidence>
<evidence type="ECO:0000256" key="1">
    <source>
        <dbReference type="ARBA" id="ARBA00005234"/>
    </source>
</evidence>
<dbReference type="InterPro" id="IPR003653">
    <property type="entry name" value="Peptidase_C48_C"/>
</dbReference>
<evidence type="ECO:0000259" key="4">
    <source>
        <dbReference type="Pfam" id="PF02902"/>
    </source>
</evidence>
<dbReference type="GO" id="GO:0008234">
    <property type="term" value="F:cysteine-type peptidase activity"/>
    <property type="evidence" value="ECO:0007669"/>
    <property type="project" value="InterPro"/>
</dbReference>
<dbReference type="HOGENOM" id="CLU_210039_0_0_1"/>
<dbReference type="InterPro" id="IPR038765">
    <property type="entry name" value="Papain-like_cys_pep_sf"/>
</dbReference>
<dbReference type="GO" id="GO:0006508">
    <property type="term" value="P:proteolysis"/>
    <property type="evidence" value="ECO:0007669"/>
    <property type="project" value="UniProtKB-KW"/>
</dbReference>
<dbReference type="AlphaFoldDB" id="A0A0C9W8T5"/>
<protein>
    <recommendedName>
        <fullName evidence="4">Ubiquitin-like protease family profile domain-containing protein</fullName>
    </recommendedName>
</protein>
<accession>A0A0C9W8T5</accession>
<reference evidence="5 6" key="1">
    <citation type="submission" date="2014-04" db="EMBL/GenBank/DDBJ databases">
        <title>Evolutionary Origins and Diversification of the Mycorrhizal Mutualists.</title>
        <authorList>
            <consortium name="DOE Joint Genome Institute"/>
            <consortium name="Mycorrhizal Genomics Consortium"/>
            <person name="Kohler A."/>
            <person name="Kuo A."/>
            <person name="Nagy L.G."/>
            <person name="Floudas D."/>
            <person name="Copeland A."/>
            <person name="Barry K.W."/>
            <person name="Cichocki N."/>
            <person name="Veneault-Fourrey C."/>
            <person name="LaButti K."/>
            <person name="Lindquist E.A."/>
            <person name="Lipzen A."/>
            <person name="Lundell T."/>
            <person name="Morin E."/>
            <person name="Murat C."/>
            <person name="Riley R."/>
            <person name="Ohm R."/>
            <person name="Sun H."/>
            <person name="Tunlid A."/>
            <person name="Henrissat B."/>
            <person name="Grigoriev I.V."/>
            <person name="Hibbett D.S."/>
            <person name="Martin F."/>
        </authorList>
    </citation>
    <scope>NUCLEOTIDE SEQUENCE [LARGE SCALE GENOMIC DNA]</scope>
    <source>
        <strain evidence="5 6">MD-312</strain>
    </source>
</reference>
<sequence>IDVHGWTARPTTTLPLQTNSYDCGIWVMATIAAVLCGFDATGLTEADMAAFRHYLRALVLSILVF</sequence>
<dbReference type="EMBL" id="KN839886">
    <property type="protein sequence ID" value="KIJ59526.1"/>
    <property type="molecule type" value="Genomic_DNA"/>
</dbReference>
<feature type="non-terminal residue" evidence="5">
    <location>
        <position position="1"/>
    </location>
</feature>
<evidence type="ECO:0000256" key="2">
    <source>
        <dbReference type="ARBA" id="ARBA00022670"/>
    </source>
</evidence>
<proteinExistence type="inferred from homology"/>
<dbReference type="Gene3D" id="3.40.395.10">
    <property type="entry name" value="Adenoviral Proteinase, Chain A"/>
    <property type="match status" value="1"/>
</dbReference>
<keyword evidence="2" id="KW-0645">Protease</keyword>
<name>A0A0C9W8T5_9AGAM</name>
<keyword evidence="6" id="KW-1185">Reference proteome</keyword>
<dbReference type="Proteomes" id="UP000053820">
    <property type="component" value="Unassembled WGS sequence"/>
</dbReference>